<protein>
    <recommendedName>
        <fullName evidence="1">ABC-three component systems C-terminal domain-containing protein</fullName>
    </recommendedName>
</protein>
<dbReference type="EMBL" id="PXXU01000009">
    <property type="protein sequence ID" value="PSJ18153.1"/>
    <property type="molecule type" value="Genomic_DNA"/>
</dbReference>
<dbReference type="OrthoDB" id="5379188at2"/>
<evidence type="ECO:0000313" key="2">
    <source>
        <dbReference type="EMBL" id="PSJ18153.1"/>
    </source>
</evidence>
<proteinExistence type="predicted"/>
<gene>
    <name evidence="2" type="ORF">C7H79_04705</name>
</gene>
<dbReference type="AlphaFoldDB" id="A0A2P7NXG1"/>
<dbReference type="RefSeq" id="WP_106706136.1">
    <property type="nucleotide sequence ID" value="NZ_PXXU01000009.1"/>
</dbReference>
<dbReference type="InterPro" id="IPR046919">
    <property type="entry name" value="ABC-3C_CTD10"/>
</dbReference>
<evidence type="ECO:0000313" key="3">
    <source>
        <dbReference type="Proteomes" id="UP000241912"/>
    </source>
</evidence>
<organism evidence="2 3">
    <name type="scientific">Nitrosomonas supralitoralis</name>
    <dbReference type="NCBI Taxonomy" id="2116706"/>
    <lineage>
        <taxon>Bacteria</taxon>
        <taxon>Pseudomonadati</taxon>
        <taxon>Pseudomonadota</taxon>
        <taxon>Betaproteobacteria</taxon>
        <taxon>Nitrosomonadales</taxon>
        <taxon>Nitrosomonadaceae</taxon>
        <taxon>Nitrosomonas</taxon>
    </lineage>
</organism>
<comment type="caution">
    <text evidence="2">The sequence shown here is derived from an EMBL/GenBank/DDBJ whole genome shotgun (WGS) entry which is preliminary data.</text>
</comment>
<name>A0A2P7NXG1_9PROT</name>
<dbReference type="Proteomes" id="UP000241912">
    <property type="component" value="Unassembled WGS sequence"/>
</dbReference>
<dbReference type="Pfam" id="PF20275">
    <property type="entry name" value="CTD10"/>
    <property type="match status" value="1"/>
</dbReference>
<feature type="domain" description="ABC-three component systems C-terminal" evidence="1">
    <location>
        <begin position="30"/>
        <end position="180"/>
    </location>
</feature>
<evidence type="ECO:0000259" key="1">
    <source>
        <dbReference type="Pfam" id="PF20275"/>
    </source>
</evidence>
<accession>A0A2P7NXG1</accession>
<sequence length="182" mass="20891">MGDTKKLIHIRNVSGNVNIGDSPEYQVSSAINELLKVLANKPFKFEIMMRRPSAETIIKINHNNLRSKKHVIKQYLDYSSKIEEAYLEIDSLVAFGKNTILRNIYDLYYSALDEVGIDYMSSIVDINLIRRNSDFIFDFIVQKLKNTVFESKNTPVIKEHIELGVNVVVAHAFIECIILENP</sequence>
<keyword evidence="3" id="KW-1185">Reference proteome</keyword>
<reference evidence="2 3" key="1">
    <citation type="submission" date="2018-03" db="EMBL/GenBank/DDBJ databases">
        <title>Draft genome of Nitrosomonas supralitoralis APG5.</title>
        <authorList>
            <person name="Urakawa H."/>
            <person name="Lopez J.V."/>
        </authorList>
    </citation>
    <scope>NUCLEOTIDE SEQUENCE [LARGE SCALE GENOMIC DNA]</scope>
    <source>
        <strain evidence="2 3">APG5</strain>
    </source>
</reference>